<sequence length="806" mass="95681">MNTLDTYLETLNNEVSLIKVFDTSLEVFEYNDQYIEVFFKQDNKLITTELSLNNIDMPKAVHPYETTDKLLLKYQPSPQKIFFMYVKNNMAYTVLENVEIGNYSRSNDRFNYKINNFYDEKVQLVQYGSSRLVLKNTDGEAIFFIEDFLTETVNRYGIHYDAGFTTIDFRYTVIATANYDIYNIVITYDLFRKEFQIQKVILTIERKHDEIDINLIDNNIIEIRNKFESTDINFKKVIRGKKHKLFNIEAVQGAKKQNILCIFYINKVKYYIYTSTKYIFIMRGSPYKVTGHHPNLKVFLTKKHVILAGRYTHYAHQAKGVYESLYLHSNNHKLGNFVRPFKSIKFLQRFGYFKVPIESLIINDKIHNNLYVGDNETIIHNLRRKHKDKKAKTLAFKKWGKQLLVLRTNLNGNLTVTLVPFSEEYTLTNRIKINFAKFFAKIFPKSGRNTNLYFEKKSERADESGFRVFENVMSHNPRSSENFYIINKHSDKYVSLKEKYRDRIIKKYSFKHYLNIFRANYFISSELSNHLLNDRLYIDSIRSKIMSVPLIFLQHGIMFAKPVDNPMAFGFHKGKNLYNMYKSVISSQLEANEFYKMGYDDRDLILTGLATLDYAYLDKDADKIVYMPTYRYWEESLVYNNNIEKTSYYKSIMKVVDSFEERGLIDRLLIVPHNKFSQFIYENMPKYKHIISKNPTDALKKGRVFITDYSSAIYDGIFRGAYPIFYWEEKDYLIQNYKAIPPVNDRNAPGPIAYSSKELMNLVQKAIDQNYFLEKEYQEKYLKINEFNDRKNTERIVNFLRDENIV</sequence>
<dbReference type="InterPro" id="IPR007554">
    <property type="entry name" value="Glycerophosphate_synth"/>
</dbReference>
<reference evidence="1 2" key="1">
    <citation type="submission" date="2020-08" db="EMBL/GenBank/DDBJ databases">
        <title>A Genomic Blueprint of the Chicken Gut Microbiome.</title>
        <authorList>
            <person name="Gilroy R."/>
            <person name="Ravi A."/>
            <person name="Getino M."/>
            <person name="Pursley I."/>
            <person name="Horton D.L."/>
            <person name="Alikhan N.-F."/>
            <person name="Baker D."/>
            <person name="Gharbi K."/>
            <person name="Hall N."/>
            <person name="Watson M."/>
            <person name="Adriaenssens E.M."/>
            <person name="Foster-Nyarko E."/>
            <person name="Jarju S."/>
            <person name="Secka A."/>
            <person name="Antonio M."/>
            <person name="Oren A."/>
            <person name="Chaudhuri R."/>
            <person name="La Ragione R.M."/>
            <person name="Hildebrand F."/>
            <person name="Pallen M.J."/>
        </authorList>
    </citation>
    <scope>NUCLEOTIDE SEQUENCE [LARGE SCALE GENOMIC DNA]</scope>
    <source>
        <strain evidence="1 2">Sa1BUA2</strain>
    </source>
</reference>
<protein>
    <submittedName>
        <fullName evidence="1">CDP-glycerol glycerophosphotransferase family protein</fullName>
    </submittedName>
</protein>
<accession>A0ABR8VHP0</accession>
<dbReference type="Proteomes" id="UP000648182">
    <property type="component" value="Unassembled WGS sequence"/>
</dbReference>
<dbReference type="Gene3D" id="3.40.50.12580">
    <property type="match status" value="1"/>
</dbReference>
<organism evidence="1 2">
    <name type="scientific">Bacillus norwichensis</name>
    <dbReference type="NCBI Taxonomy" id="2762217"/>
    <lineage>
        <taxon>Bacteria</taxon>
        <taxon>Bacillati</taxon>
        <taxon>Bacillota</taxon>
        <taxon>Bacilli</taxon>
        <taxon>Bacillales</taxon>
        <taxon>Bacillaceae</taxon>
        <taxon>Bacillus</taxon>
    </lineage>
</organism>
<dbReference type="Pfam" id="PF04464">
    <property type="entry name" value="Glyphos_transf"/>
    <property type="match status" value="1"/>
</dbReference>
<name>A0ABR8VHP0_9BACI</name>
<evidence type="ECO:0000313" key="2">
    <source>
        <dbReference type="Proteomes" id="UP000648182"/>
    </source>
</evidence>
<dbReference type="RefSeq" id="WP_191810256.1">
    <property type="nucleotide sequence ID" value="NZ_JACSPV010000005.1"/>
</dbReference>
<comment type="caution">
    <text evidence="1">The sequence shown here is derived from an EMBL/GenBank/DDBJ whole genome shotgun (WGS) entry which is preliminary data.</text>
</comment>
<dbReference type="EMBL" id="JACSPV010000005">
    <property type="protein sequence ID" value="MBD8004285.1"/>
    <property type="molecule type" value="Genomic_DNA"/>
</dbReference>
<keyword evidence="2" id="KW-1185">Reference proteome</keyword>
<dbReference type="InterPro" id="IPR043148">
    <property type="entry name" value="TagF_C"/>
</dbReference>
<proteinExistence type="predicted"/>
<evidence type="ECO:0000313" key="1">
    <source>
        <dbReference type="EMBL" id="MBD8004285.1"/>
    </source>
</evidence>
<gene>
    <name evidence="1" type="ORF">H9631_04255</name>
</gene>